<dbReference type="Pfam" id="PF00378">
    <property type="entry name" value="ECH_1"/>
    <property type="match status" value="1"/>
</dbReference>
<protein>
    <recommendedName>
        <fullName evidence="4">Ethylmalonyl-CoA decarboxylase</fullName>
    </recommendedName>
</protein>
<name>A0A507C399_9FUNG</name>
<dbReference type="EMBL" id="QEAO01000029">
    <property type="protein sequence ID" value="TPX32564.1"/>
    <property type="molecule type" value="Genomic_DNA"/>
</dbReference>
<evidence type="ECO:0000256" key="1">
    <source>
        <dbReference type="ARBA" id="ARBA00023239"/>
    </source>
</evidence>
<dbReference type="InterPro" id="IPR029045">
    <property type="entry name" value="ClpP/crotonase-like_dom_sf"/>
</dbReference>
<evidence type="ECO:0008006" key="4">
    <source>
        <dbReference type="Google" id="ProtNLM"/>
    </source>
</evidence>
<reference evidence="2 3" key="1">
    <citation type="journal article" date="2019" name="Sci. Rep.">
        <title>Comparative genomics of chytrid fungi reveal insights into the obligate biotrophic and pathogenic lifestyle of Synchytrium endobioticum.</title>
        <authorList>
            <person name="van de Vossenberg B.T.L.H."/>
            <person name="Warris S."/>
            <person name="Nguyen H.D.T."/>
            <person name="van Gent-Pelzer M.P.E."/>
            <person name="Joly D.L."/>
            <person name="van de Geest H.C."/>
            <person name="Bonants P.J.M."/>
            <person name="Smith D.S."/>
            <person name="Levesque C.A."/>
            <person name="van der Lee T.A.J."/>
        </authorList>
    </citation>
    <scope>NUCLEOTIDE SEQUENCE [LARGE SCALE GENOMIC DNA]</scope>
    <source>
        <strain evidence="2 3">JEL517</strain>
    </source>
</reference>
<keyword evidence="3" id="KW-1185">Reference proteome</keyword>
<accession>A0A507C399</accession>
<proteinExistence type="predicted"/>
<dbReference type="GO" id="GO:0006635">
    <property type="term" value="P:fatty acid beta-oxidation"/>
    <property type="evidence" value="ECO:0007669"/>
    <property type="project" value="TreeGrafter"/>
</dbReference>
<comment type="caution">
    <text evidence="2">The sequence shown here is derived from an EMBL/GenBank/DDBJ whole genome shotgun (WGS) entry which is preliminary data.</text>
</comment>
<sequence>MGTLARHIPTIRPVIRQHIHLHPRFGSSSSTQSDILSIRTSYRTQGHGQVILEKYTSPGIATIKLSNLKRRNALSPKMMSEFADVVDELERECTSSEAAHGGASTKNDGLGGVILMGEGNTLCSGFDLSHGQSFMTSTAGDDMARLMHNTLLRLRRLPILSCAAIEGFALGGGAELSTSCDFRVMSESASLRFVQILMGVTPGWGGGTRLTRIVGRSNALRLLLSTPALKAPEALTLGLADVASNDDQVYEECVRLLHSMMYEQGGKGGSRHPVEVLRAMKSVVNRADEGPDTEASYEYERRVFASLWGQEANMNAIKKGSKKKHA</sequence>
<dbReference type="OrthoDB" id="410701at2759"/>
<dbReference type="InterPro" id="IPR001753">
    <property type="entry name" value="Enoyl-CoA_hydra/iso"/>
</dbReference>
<evidence type="ECO:0000313" key="2">
    <source>
        <dbReference type="EMBL" id="TPX32564.1"/>
    </source>
</evidence>
<dbReference type="PANTHER" id="PTHR11941">
    <property type="entry name" value="ENOYL-COA HYDRATASE-RELATED"/>
    <property type="match status" value="1"/>
</dbReference>
<dbReference type="Gene3D" id="3.90.226.10">
    <property type="entry name" value="2-enoyl-CoA Hydratase, Chain A, domain 1"/>
    <property type="match status" value="1"/>
</dbReference>
<dbReference type="GO" id="GO:0016829">
    <property type="term" value="F:lyase activity"/>
    <property type="evidence" value="ECO:0007669"/>
    <property type="project" value="UniProtKB-KW"/>
</dbReference>
<organism evidence="2 3">
    <name type="scientific">Synchytrium microbalum</name>
    <dbReference type="NCBI Taxonomy" id="1806994"/>
    <lineage>
        <taxon>Eukaryota</taxon>
        <taxon>Fungi</taxon>
        <taxon>Fungi incertae sedis</taxon>
        <taxon>Chytridiomycota</taxon>
        <taxon>Chytridiomycota incertae sedis</taxon>
        <taxon>Chytridiomycetes</taxon>
        <taxon>Synchytriales</taxon>
        <taxon>Synchytriaceae</taxon>
        <taxon>Synchytrium</taxon>
    </lineage>
</organism>
<dbReference type="RefSeq" id="XP_031023751.1">
    <property type="nucleotide sequence ID" value="XM_031170302.1"/>
</dbReference>
<gene>
    <name evidence="2" type="ORF">SmJEL517_g04374</name>
</gene>
<dbReference type="Proteomes" id="UP000319731">
    <property type="component" value="Unassembled WGS sequence"/>
</dbReference>
<evidence type="ECO:0000313" key="3">
    <source>
        <dbReference type="Proteomes" id="UP000319731"/>
    </source>
</evidence>
<dbReference type="GeneID" id="42005599"/>
<dbReference type="STRING" id="1806994.A0A507C399"/>
<dbReference type="GO" id="GO:0005829">
    <property type="term" value="C:cytosol"/>
    <property type="evidence" value="ECO:0007669"/>
    <property type="project" value="TreeGrafter"/>
</dbReference>
<keyword evidence="1" id="KW-0456">Lyase</keyword>
<dbReference type="AlphaFoldDB" id="A0A507C399"/>
<dbReference type="SUPFAM" id="SSF52096">
    <property type="entry name" value="ClpP/crotonase"/>
    <property type="match status" value="1"/>
</dbReference>
<dbReference type="PANTHER" id="PTHR11941:SF27">
    <property type="entry name" value="ETHYLMALONYL-COA DECARBOXYLASE"/>
    <property type="match status" value="1"/>
</dbReference>
<dbReference type="CDD" id="cd06558">
    <property type="entry name" value="crotonase-like"/>
    <property type="match status" value="1"/>
</dbReference>